<dbReference type="EMBL" id="GDKF01005779">
    <property type="protein sequence ID" value="JAT72843.1"/>
    <property type="molecule type" value="Transcribed_RNA"/>
</dbReference>
<name>A0A087SS90_AUXPR</name>
<reference evidence="6" key="4">
    <citation type="submission" date="2018-10" db="EMBL/GenBank/DDBJ databases">
        <authorList>
            <person name="Hovde B."/>
            <person name="Zhang X."/>
        </authorList>
    </citation>
    <scope>NUCLEOTIDE SEQUENCE [LARGE SCALE GENOMIC DNA]</scope>
    <source>
        <strain evidence="6">UTEX 25</strain>
    </source>
</reference>
<evidence type="ECO:0000313" key="5">
    <source>
        <dbReference type="EMBL" id="KFM28594.1"/>
    </source>
</evidence>
<dbReference type="InterPro" id="IPR015943">
    <property type="entry name" value="WD40/YVTN_repeat-like_dom_sf"/>
</dbReference>
<keyword evidence="2" id="KW-0677">Repeat</keyword>
<keyword evidence="1 3" id="KW-0853">WD repeat</keyword>
<dbReference type="InterPro" id="IPR036322">
    <property type="entry name" value="WD40_repeat_dom_sf"/>
</dbReference>
<dbReference type="eggNOG" id="KOG0244">
    <property type="taxonomic scope" value="Eukaryota"/>
</dbReference>
<protein>
    <submittedName>
        <fullName evidence="5">Zinc finger CCCH domain-containing protein 62</fullName>
    </submittedName>
</protein>
<dbReference type="KEGG" id="apro:F751_6353"/>
<dbReference type="PANTHER" id="PTHR22847">
    <property type="entry name" value="WD40 REPEAT PROTEIN"/>
    <property type="match status" value="1"/>
</dbReference>
<dbReference type="EMBL" id="KL662175">
    <property type="protein sequence ID" value="KFM28594.1"/>
    <property type="molecule type" value="Genomic_DNA"/>
</dbReference>
<dbReference type="PROSITE" id="PS50082">
    <property type="entry name" value="WD_REPEATS_2"/>
    <property type="match status" value="1"/>
</dbReference>
<dbReference type="AlphaFoldDB" id="A0A087SS90"/>
<evidence type="ECO:0000313" key="8">
    <source>
        <dbReference type="Proteomes" id="UP000279271"/>
    </source>
</evidence>
<dbReference type="Proteomes" id="UP000279271">
    <property type="component" value="Unassembled WGS sequence"/>
</dbReference>
<evidence type="ECO:0000313" key="7">
    <source>
        <dbReference type="Proteomes" id="UP000028924"/>
    </source>
</evidence>
<evidence type="ECO:0000256" key="3">
    <source>
        <dbReference type="PROSITE-ProRule" id="PRU00221"/>
    </source>
</evidence>
<reference evidence="6" key="5">
    <citation type="submission" date="2018-11" db="EMBL/GenBank/DDBJ databases">
        <title>Characterization of plant carbon substrate utilization by Auxenochlorella protothecoides.</title>
        <authorList>
            <person name="Vogler B.W."/>
            <person name="Starkenburg S.R."/>
            <person name="Sudasinghe N."/>
            <person name="Schambach J.Y."/>
            <person name="Rollin J.A."/>
            <person name="Pattathil S."/>
            <person name="Barry A.N."/>
        </authorList>
    </citation>
    <scope>NUCLEOTIDE SEQUENCE [LARGE SCALE GENOMIC DNA]</scope>
    <source>
        <strain evidence="6">UTEX 25</strain>
    </source>
</reference>
<proteinExistence type="predicted"/>
<reference evidence="4" key="2">
    <citation type="submission" date="2015-08" db="EMBL/GenBank/DDBJ databases">
        <authorList>
            <person name="Babu N.S."/>
            <person name="Beckwith C.J."/>
            <person name="Beseler K.G."/>
            <person name="Brison A."/>
            <person name="Carone J.V."/>
            <person name="Caskin T.P."/>
            <person name="Diamond M."/>
            <person name="Durham M.E."/>
            <person name="Foxe J.M."/>
            <person name="Go M."/>
            <person name="Henderson B.A."/>
            <person name="Jones I.B."/>
            <person name="McGettigan J.A."/>
            <person name="Micheletti S.J."/>
            <person name="Nasrallah M.E."/>
            <person name="Ortiz D."/>
            <person name="Piller C.R."/>
            <person name="Privatt S.R."/>
            <person name="Schneider S.L."/>
            <person name="Sharp S."/>
            <person name="Smith T.C."/>
            <person name="Stanton J.D."/>
            <person name="Ullery H.E."/>
            <person name="Wilson R.J."/>
            <person name="Serrano M.G."/>
            <person name="Buck G."/>
            <person name="Lee V."/>
            <person name="Wang Y."/>
            <person name="Carvalho R."/>
            <person name="Voegtly L."/>
            <person name="Shi R."/>
            <person name="Duckworth R."/>
            <person name="Johnson A."/>
            <person name="Loviza R."/>
            <person name="Walstead R."/>
            <person name="Shah Z."/>
            <person name="Kiflezghi M."/>
            <person name="Wade K."/>
            <person name="Ball S.L."/>
            <person name="Bradley K.W."/>
            <person name="Asai D.J."/>
            <person name="Bowman C.A."/>
            <person name="Russell D.A."/>
            <person name="Pope W.H."/>
            <person name="Jacobs-Sera D."/>
            <person name="Hendrix R.W."/>
            <person name="Hatfull G.F."/>
        </authorList>
    </citation>
    <scope>NUCLEOTIDE SEQUENCE</scope>
</reference>
<evidence type="ECO:0000256" key="2">
    <source>
        <dbReference type="ARBA" id="ARBA00022737"/>
    </source>
</evidence>
<dbReference type="STRING" id="3075.A0A087SS90"/>
<dbReference type="GeneID" id="23617744"/>
<dbReference type="SUPFAM" id="SSF50978">
    <property type="entry name" value="WD40 repeat-like"/>
    <property type="match status" value="1"/>
</dbReference>
<dbReference type="GO" id="GO:1990234">
    <property type="term" value="C:transferase complex"/>
    <property type="evidence" value="ECO:0007669"/>
    <property type="project" value="UniProtKB-ARBA"/>
</dbReference>
<sequence>MHLAGVNVSPVPSRNVRVTCARPGSRARCLRVSAVANFVRTSPGREAVLCQKFKGHDSAVAASLVFEDSEQQKLVVTSSLDKSLRLWSSNGNTDSLCSGGFTKAADLNPEGGPIFSLIEDERSFDGLTNQIFLGKQARQIVAWVPPRLSLDDKVVLGDHKGWVRALATSRTRWLFSGSCTQLRVWDLGRAVPRCVATASVDRGDIVCLAANGDAVYAGTADGSIWMWSVGKKGELKCLKTWRGAHADRVTALVLRGETLYSASYDGSIKAWSAEGLDLLIPLEAAHCGQRINCMTAGPDGLLYSGGDDKLLRRWVPSLLMPAAAALHCHHHSVRSIAAGSSELLVSGDKSGELAIWKLAGPSSALSP</sequence>
<dbReference type="PANTHER" id="PTHR22847:SF637">
    <property type="entry name" value="WD REPEAT DOMAIN 5B"/>
    <property type="match status" value="1"/>
</dbReference>
<evidence type="ECO:0000313" key="6">
    <source>
        <dbReference type="EMBL" id="RMZ55764.1"/>
    </source>
</evidence>
<accession>A0A087SS90</accession>
<reference evidence="5 7" key="1">
    <citation type="journal article" date="2014" name="BMC Genomics">
        <title>Oil accumulation mechanisms of the oleaginous microalga Chlorella protothecoides revealed through its genome, transcriptomes, and proteomes.</title>
        <authorList>
            <person name="Gao C."/>
            <person name="Wang Y."/>
            <person name="Shen Y."/>
            <person name="Yan D."/>
            <person name="He X."/>
            <person name="Dai J."/>
            <person name="Wu Q."/>
        </authorList>
    </citation>
    <scope>NUCLEOTIDE SEQUENCE [LARGE SCALE GENOMIC DNA]</scope>
    <source>
        <strain evidence="5 7">0710</strain>
    </source>
</reference>
<dbReference type="InterPro" id="IPR001680">
    <property type="entry name" value="WD40_rpt"/>
</dbReference>
<dbReference type="Proteomes" id="UP000028924">
    <property type="component" value="Unassembled WGS sequence"/>
</dbReference>
<evidence type="ECO:0000256" key="1">
    <source>
        <dbReference type="ARBA" id="ARBA00022574"/>
    </source>
</evidence>
<dbReference type="SMART" id="SM00320">
    <property type="entry name" value="WD40"/>
    <property type="match status" value="6"/>
</dbReference>
<reference evidence="8" key="3">
    <citation type="journal article" date="2018" name="Algal Res.">
        <title>Characterization of plant carbon substrate utilization by Auxenochlorella protothecoides.</title>
        <authorList>
            <person name="Vogler B.W."/>
            <person name="Starkenburg S.R."/>
            <person name="Sudasinghe N."/>
            <person name="Schambach J.Y."/>
            <person name="Rollin J.A."/>
            <person name="Pattathil S."/>
            <person name="Barry A.N."/>
        </authorList>
    </citation>
    <scope>NUCLEOTIDE SEQUENCE [LARGE SCALE GENOMIC DNA]</scope>
    <source>
        <strain evidence="8">UTEX 25</strain>
    </source>
</reference>
<dbReference type="RefSeq" id="XP_011401630.1">
    <property type="nucleotide sequence ID" value="XM_011403328.1"/>
</dbReference>
<dbReference type="EMBL" id="QOKY01000159">
    <property type="protein sequence ID" value="RMZ55764.1"/>
    <property type="molecule type" value="Genomic_DNA"/>
</dbReference>
<keyword evidence="7" id="KW-1185">Reference proteome</keyword>
<evidence type="ECO:0000313" key="4">
    <source>
        <dbReference type="EMBL" id="JAT72843.1"/>
    </source>
</evidence>
<organism evidence="5 7">
    <name type="scientific">Auxenochlorella protothecoides</name>
    <name type="common">Green microalga</name>
    <name type="synonym">Chlorella protothecoides</name>
    <dbReference type="NCBI Taxonomy" id="3075"/>
    <lineage>
        <taxon>Eukaryota</taxon>
        <taxon>Viridiplantae</taxon>
        <taxon>Chlorophyta</taxon>
        <taxon>core chlorophytes</taxon>
        <taxon>Trebouxiophyceae</taxon>
        <taxon>Chlorellales</taxon>
        <taxon>Chlorellaceae</taxon>
        <taxon>Auxenochlorella</taxon>
    </lineage>
</organism>
<dbReference type="Gene3D" id="2.130.10.10">
    <property type="entry name" value="YVTN repeat-like/Quinoprotein amine dehydrogenase"/>
    <property type="match status" value="2"/>
</dbReference>
<dbReference type="OrthoDB" id="674604at2759"/>
<dbReference type="Pfam" id="PF00400">
    <property type="entry name" value="WD40"/>
    <property type="match status" value="2"/>
</dbReference>
<gene>
    <name evidence="6" type="ORF">APUTEX25_005805</name>
    <name evidence="5" type="ORF">F751_6353</name>
    <name evidence="4" type="ORF">g.9334</name>
</gene>
<feature type="repeat" description="WD" evidence="3">
    <location>
        <begin position="53"/>
        <end position="88"/>
    </location>
</feature>